<name>A0A6J1RFK1_9HYME</name>
<dbReference type="OrthoDB" id="7553488at2759"/>
<feature type="region of interest" description="Disordered" evidence="1">
    <location>
        <begin position="531"/>
        <end position="560"/>
    </location>
</feature>
<dbReference type="AlphaFoldDB" id="A0A6J1RFK1"/>
<keyword evidence="2" id="KW-1185">Reference proteome</keyword>
<evidence type="ECO:0000313" key="3">
    <source>
        <dbReference type="RefSeq" id="XP_024893093.1"/>
    </source>
</evidence>
<feature type="region of interest" description="Disordered" evidence="1">
    <location>
        <begin position="381"/>
        <end position="456"/>
    </location>
</feature>
<dbReference type="RefSeq" id="XP_024893093.1">
    <property type="nucleotide sequence ID" value="XM_025037325.1"/>
</dbReference>
<protein>
    <submittedName>
        <fullName evidence="3">Uncharacterized protein</fullName>
    </submittedName>
</protein>
<feature type="non-terminal residue" evidence="3">
    <location>
        <position position="714"/>
    </location>
</feature>
<proteinExistence type="predicted"/>
<dbReference type="GeneID" id="112468226"/>
<feature type="compositionally biased region" description="Polar residues" evidence="1">
    <location>
        <begin position="381"/>
        <end position="397"/>
    </location>
</feature>
<evidence type="ECO:0000313" key="2">
    <source>
        <dbReference type="Proteomes" id="UP000504618"/>
    </source>
</evidence>
<accession>A0A6J1RFK1</accession>
<organism evidence="2 3">
    <name type="scientific">Temnothorax curvispinosus</name>
    <dbReference type="NCBI Taxonomy" id="300111"/>
    <lineage>
        <taxon>Eukaryota</taxon>
        <taxon>Metazoa</taxon>
        <taxon>Ecdysozoa</taxon>
        <taxon>Arthropoda</taxon>
        <taxon>Hexapoda</taxon>
        <taxon>Insecta</taxon>
        <taxon>Pterygota</taxon>
        <taxon>Neoptera</taxon>
        <taxon>Endopterygota</taxon>
        <taxon>Hymenoptera</taxon>
        <taxon>Apocrita</taxon>
        <taxon>Aculeata</taxon>
        <taxon>Formicoidea</taxon>
        <taxon>Formicidae</taxon>
        <taxon>Myrmicinae</taxon>
        <taxon>Temnothorax</taxon>
    </lineage>
</organism>
<evidence type="ECO:0000256" key="1">
    <source>
        <dbReference type="SAM" id="MobiDB-lite"/>
    </source>
</evidence>
<feature type="compositionally biased region" description="Polar residues" evidence="1">
    <location>
        <begin position="423"/>
        <end position="453"/>
    </location>
</feature>
<dbReference type="Proteomes" id="UP000504618">
    <property type="component" value="Unplaced"/>
</dbReference>
<gene>
    <name evidence="3" type="primary">LOC112468226</name>
</gene>
<reference evidence="3" key="1">
    <citation type="submission" date="2025-08" db="UniProtKB">
        <authorList>
            <consortium name="RefSeq"/>
        </authorList>
    </citation>
    <scope>IDENTIFICATION</scope>
    <source>
        <tissue evidence="3">Whole body</tissue>
    </source>
</reference>
<feature type="compositionally biased region" description="Polar residues" evidence="1">
    <location>
        <begin position="538"/>
        <end position="549"/>
    </location>
</feature>
<sequence length="714" mass="80818">MLMPNVNFTAIFKAVAFRSSGQMVHSLPPNTDWNTLRNDIKDPVAQNERILKLFLQLAVQAANRLTHLREETDKKYDCNRRNDNPLITTTEALTTQSNIEWLDKSKKILNYSSSDNFEINADQNQTTFYQQLQELFNPSNLSNIDDQNIVRNLNSQMSNLIPNSAQDVQNILSNITRHDHEALNSDNLQKSILDLDTASNSLNANKFRANFRKLAENNVNEKLLGQIDSVKNILNISAINDLTKTVNKFFPKLQNMQESTSGVSQRLFGADLAQVVPKIISNIRENVNQYIPLQNTQHTREPSDKIDDISQRFFDPIIIKNSESILYPQTANNLSVANQILSDTKNIVESVIKVLPEAAKGASNLLNQVILQTRDTANKSLKVQQEQNKTAEQTGNQFKDPLHNREDLSSNTESNIHEAANASGRNNQETTANSLPINDDNSTAESNNKQHSPTLLKDSSIPLLRLLTDFNKYENNNSKTETNLSSIQTNDNASSFIDEKQSMKDHEKKDQLLDQIDEEIKAEGFQKMNETRTDYSDEQLNPVSENLSQKSKKSELTDVATSISPNQLESNRFTLVTIMEQAESSSGAQDSENVNNVIKSDLEKVRKLQDNPTANDGVNRSIENQMTYVDNLLESNSSLIDDLKDGKLNEQLPEAQLQEISDQLINVLWPIIEKRMSNNRSYVTDHYNKQWNKNLPLNVSDSRQTIYGQESNHV</sequence>